<feature type="signal peptide" evidence="21">
    <location>
        <begin position="1"/>
        <end position="35"/>
    </location>
</feature>
<dbReference type="InterPro" id="IPR011009">
    <property type="entry name" value="Kinase-like_dom_sf"/>
</dbReference>
<evidence type="ECO:0000256" key="3">
    <source>
        <dbReference type="ARBA" id="ARBA00012513"/>
    </source>
</evidence>
<dbReference type="Pfam" id="PF00069">
    <property type="entry name" value="Pkinase"/>
    <property type="match status" value="1"/>
</dbReference>
<keyword evidence="12 19" id="KW-0067">ATP-binding</keyword>
<comment type="caution">
    <text evidence="24">The sequence shown here is derived from an EMBL/GenBank/DDBJ whole genome shotgun (WGS) entry which is preliminary data.</text>
</comment>
<dbReference type="GO" id="GO:0046872">
    <property type="term" value="F:metal ion binding"/>
    <property type="evidence" value="ECO:0007669"/>
    <property type="project" value="UniProtKB-KW"/>
</dbReference>
<dbReference type="CDD" id="cd10422">
    <property type="entry name" value="RNase_Ire1"/>
    <property type="match status" value="1"/>
</dbReference>
<evidence type="ECO:0000256" key="11">
    <source>
        <dbReference type="ARBA" id="ARBA00022801"/>
    </source>
</evidence>
<evidence type="ECO:0000259" key="23">
    <source>
        <dbReference type="PROSITE" id="PS51392"/>
    </source>
</evidence>
<dbReference type="PROSITE" id="PS00107">
    <property type="entry name" value="PROTEIN_KINASE_ATP"/>
    <property type="match status" value="1"/>
</dbReference>
<evidence type="ECO:0000259" key="22">
    <source>
        <dbReference type="PROSITE" id="PS50011"/>
    </source>
</evidence>
<dbReference type="InterPro" id="IPR015943">
    <property type="entry name" value="WD40/YVTN_repeat-like_dom_sf"/>
</dbReference>
<dbReference type="Proteomes" id="UP000293360">
    <property type="component" value="Unassembled WGS sequence"/>
</dbReference>
<evidence type="ECO:0000256" key="14">
    <source>
        <dbReference type="ARBA" id="ARBA00022989"/>
    </source>
</evidence>
<proteinExistence type="predicted"/>
<keyword evidence="9 19" id="KW-0547">Nucleotide-binding</keyword>
<evidence type="ECO:0000256" key="15">
    <source>
        <dbReference type="ARBA" id="ARBA00023136"/>
    </source>
</evidence>
<keyword evidence="6" id="KW-0812">Transmembrane</keyword>
<dbReference type="SMART" id="SM00220">
    <property type="entry name" value="S_TKc"/>
    <property type="match status" value="1"/>
</dbReference>
<dbReference type="PROSITE" id="PS50011">
    <property type="entry name" value="PROTEIN_KINASE_DOM"/>
    <property type="match status" value="1"/>
</dbReference>
<dbReference type="InterPro" id="IPR038357">
    <property type="entry name" value="KEN_sf"/>
</dbReference>
<dbReference type="STRING" id="155417.A0A4V1X9V2"/>
<comment type="subcellular location">
    <subcellularLocation>
        <location evidence="2">Membrane</location>
        <topology evidence="2">Single-pass type I membrane protein</topology>
    </subcellularLocation>
</comment>
<keyword evidence="25" id="KW-1185">Reference proteome</keyword>
<feature type="compositionally biased region" description="Basic and acidic residues" evidence="20">
    <location>
        <begin position="727"/>
        <end position="736"/>
    </location>
</feature>
<dbReference type="GO" id="GO:0036498">
    <property type="term" value="P:IRE1-mediated unfolded protein response"/>
    <property type="evidence" value="ECO:0007669"/>
    <property type="project" value="TreeGrafter"/>
</dbReference>
<gene>
    <name evidence="24" type="ORF">DL764_007193</name>
</gene>
<feature type="domain" description="Protein kinase" evidence="22">
    <location>
        <begin position="785"/>
        <end position="1078"/>
    </location>
</feature>
<dbReference type="SMART" id="SM00580">
    <property type="entry name" value="PUG"/>
    <property type="match status" value="1"/>
</dbReference>
<feature type="region of interest" description="Disordered" evidence="20">
    <location>
        <begin position="638"/>
        <end position="658"/>
    </location>
</feature>
<comment type="catalytic activity">
    <reaction evidence="18">
        <text>L-seryl-[protein] + ATP = O-phospho-L-seryl-[protein] + ADP + H(+)</text>
        <dbReference type="Rhea" id="RHEA:17989"/>
        <dbReference type="Rhea" id="RHEA-COMP:9863"/>
        <dbReference type="Rhea" id="RHEA-COMP:11604"/>
        <dbReference type="ChEBI" id="CHEBI:15378"/>
        <dbReference type="ChEBI" id="CHEBI:29999"/>
        <dbReference type="ChEBI" id="CHEBI:30616"/>
        <dbReference type="ChEBI" id="CHEBI:83421"/>
        <dbReference type="ChEBI" id="CHEBI:456216"/>
        <dbReference type="EC" id="2.7.11.1"/>
    </reaction>
    <physiologicalReaction direction="left-to-right" evidence="18">
        <dbReference type="Rhea" id="RHEA:17990"/>
    </physiologicalReaction>
</comment>
<comment type="catalytic activity">
    <reaction evidence="17">
        <text>L-threonyl-[protein] + ATP = O-phospho-L-threonyl-[protein] + ADP + H(+)</text>
        <dbReference type="Rhea" id="RHEA:46608"/>
        <dbReference type="Rhea" id="RHEA-COMP:11060"/>
        <dbReference type="Rhea" id="RHEA-COMP:11605"/>
        <dbReference type="ChEBI" id="CHEBI:15378"/>
        <dbReference type="ChEBI" id="CHEBI:30013"/>
        <dbReference type="ChEBI" id="CHEBI:30616"/>
        <dbReference type="ChEBI" id="CHEBI:61977"/>
        <dbReference type="ChEBI" id="CHEBI:456216"/>
        <dbReference type="EC" id="2.7.11.1"/>
    </reaction>
    <physiologicalReaction direction="left-to-right" evidence="17">
        <dbReference type="Rhea" id="RHEA:46609"/>
    </physiologicalReaction>
</comment>
<dbReference type="GO" id="GO:1990604">
    <property type="term" value="C:IRE1-TRAF2-ASK1 complex"/>
    <property type="evidence" value="ECO:0007669"/>
    <property type="project" value="TreeGrafter"/>
</dbReference>
<reference evidence="24 25" key="1">
    <citation type="submission" date="2018-06" db="EMBL/GenBank/DDBJ databases">
        <title>Complete Genomes of Monosporascus.</title>
        <authorList>
            <person name="Robinson A.J."/>
            <person name="Natvig D.O."/>
        </authorList>
    </citation>
    <scope>NUCLEOTIDE SEQUENCE [LARGE SCALE GENOMIC DNA]</scope>
    <source>
        <strain evidence="24 25">CBS 110550</strain>
    </source>
</reference>
<dbReference type="InterPro" id="IPR008271">
    <property type="entry name" value="Ser/Thr_kinase_AS"/>
</dbReference>
<evidence type="ECO:0000256" key="9">
    <source>
        <dbReference type="ARBA" id="ARBA00022741"/>
    </source>
</evidence>
<accession>A0A4V1X9V2</accession>
<dbReference type="InterPro" id="IPR011047">
    <property type="entry name" value="Quinoprotein_ADH-like_sf"/>
</dbReference>
<feature type="compositionally biased region" description="Basic residues" evidence="20">
    <location>
        <begin position="707"/>
        <end position="726"/>
    </location>
</feature>
<dbReference type="InterPro" id="IPR017441">
    <property type="entry name" value="Protein_kinase_ATP_BS"/>
</dbReference>
<dbReference type="GO" id="GO:0016787">
    <property type="term" value="F:hydrolase activity"/>
    <property type="evidence" value="ECO:0007669"/>
    <property type="project" value="UniProtKB-KW"/>
</dbReference>
<evidence type="ECO:0000256" key="13">
    <source>
        <dbReference type="ARBA" id="ARBA00022842"/>
    </source>
</evidence>
<keyword evidence="8 21" id="KW-0732">Signal</keyword>
<dbReference type="GO" id="GO:0070059">
    <property type="term" value="P:intrinsic apoptotic signaling pathway in response to endoplasmic reticulum stress"/>
    <property type="evidence" value="ECO:0007669"/>
    <property type="project" value="TreeGrafter"/>
</dbReference>
<keyword evidence="5" id="KW-0808">Transferase</keyword>
<dbReference type="Gene3D" id="1.10.510.10">
    <property type="entry name" value="Transferase(Phosphotransferase) domain 1"/>
    <property type="match status" value="1"/>
</dbReference>
<evidence type="ECO:0000256" key="21">
    <source>
        <dbReference type="SAM" id="SignalP"/>
    </source>
</evidence>
<keyword evidence="7" id="KW-0479">Metal-binding</keyword>
<dbReference type="InterPro" id="IPR010513">
    <property type="entry name" value="KEN_dom"/>
</dbReference>
<keyword evidence="15" id="KW-0472">Membrane</keyword>
<evidence type="ECO:0000256" key="17">
    <source>
        <dbReference type="ARBA" id="ARBA00048659"/>
    </source>
</evidence>
<dbReference type="EC" id="2.7.11.1" evidence="3"/>
<dbReference type="Pfam" id="PF06479">
    <property type="entry name" value="Ribonuc_2-5A"/>
    <property type="match status" value="1"/>
</dbReference>
<evidence type="ECO:0000256" key="2">
    <source>
        <dbReference type="ARBA" id="ARBA00004479"/>
    </source>
</evidence>
<keyword evidence="14" id="KW-1133">Transmembrane helix</keyword>
<evidence type="ECO:0000256" key="18">
    <source>
        <dbReference type="ARBA" id="ARBA00048977"/>
    </source>
</evidence>
<dbReference type="PANTHER" id="PTHR13954">
    <property type="entry name" value="IRE1-RELATED"/>
    <property type="match status" value="1"/>
</dbReference>
<keyword evidence="16" id="KW-0325">Glycoprotein</keyword>
<evidence type="ECO:0000256" key="1">
    <source>
        <dbReference type="ARBA" id="ARBA00001946"/>
    </source>
</evidence>
<dbReference type="Gene3D" id="1.20.1440.180">
    <property type="entry name" value="KEN domain"/>
    <property type="match status" value="1"/>
</dbReference>
<dbReference type="PROSITE" id="PS00108">
    <property type="entry name" value="PROTEIN_KINASE_ST"/>
    <property type="match status" value="1"/>
</dbReference>
<dbReference type="GO" id="GO:0004674">
    <property type="term" value="F:protein serine/threonine kinase activity"/>
    <property type="evidence" value="ECO:0007669"/>
    <property type="project" value="UniProtKB-KW"/>
</dbReference>
<dbReference type="AlphaFoldDB" id="A0A4V1X9V2"/>
<evidence type="ECO:0000256" key="16">
    <source>
        <dbReference type="ARBA" id="ARBA00023180"/>
    </source>
</evidence>
<dbReference type="FunFam" id="3.30.200.20:FF:000077">
    <property type="entry name" value="Putative Serine/threonine-protein kinase/endoribonuclease IRE1"/>
    <property type="match status" value="1"/>
</dbReference>
<dbReference type="InterPro" id="IPR000719">
    <property type="entry name" value="Prot_kinase_dom"/>
</dbReference>
<dbReference type="PROSITE" id="PS51392">
    <property type="entry name" value="KEN"/>
    <property type="match status" value="1"/>
</dbReference>
<evidence type="ECO:0000256" key="6">
    <source>
        <dbReference type="ARBA" id="ARBA00022692"/>
    </source>
</evidence>
<dbReference type="SUPFAM" id="SSF50998">
    <property type="entry name" value="Quinoprotein alcohol dehydrogenase-like"/>
    <property type="match status" value="1"/>
</dbReference>
<keyword evidence="11" id="KW-0378">Hydrolase</keyword>
<evidence type="ECO:0000256" key="8">
    <source>
        <dbReference type="ARBA" id="ARBA00022729"/>
    </source>
</evidence>
<sequence length="1217" mass="134951">MLRRPPGEGRLVAQQRKVLLALAFILLPWIHIVDAQQQQRQQQPSPQQAPIAAHVLHDNVALGQNDDDLNQGRHAGHPRQESSPFEGRHAVDDPVATSPKAAINARPTPNSDRDNTVTSHRQESFGNLHIPYDASALATLAPAQPVRAPSSPRQLPSLLAGAGLSSPHSARSLENWEVEDFVLLATVDGHLYAVNRTSGEERWHLQVEQPVVETIQHKLNSSGAGGGHSEEDNRHPLDDYIWAVEPTRNGALYVWSPSGLTSGLMSTGFTMKQLVDDLGPYAVQNPPVVYTGHKRTTMITLDAATGRVFKWFGQSGSQVDRTETCYRPDGRLVDTDSDECSNSGTITLSRTEYIVTIHRLDDGRPIATLKYSEWGPNNSDYDLHQQYRVAHRNRYITSKTDGKLYALDPSGLSPLALQSSNPVAHVFDVARPEDTPAGGNPELVVLPQPAPPSGGDEAAHARSHRVFLNQTESGSWYAMSGVWYPLILEAPTARINRRNWWDVKNTWDALDEAEVNDALVGTHTLGNVKNMVHRPPSLPPGLPAESYSGSHEVETTENSSTPPSPLPHNGPDALTIVDKVIALPQKARDSAIELMVNPISITIILGLATYKLRDMIHKWKRKRNSKDYLDASDRVQPRGESFGTILDTAPAAPDSDRIEGVHVRPQAEGNADDKRADAVVPVVTHEPARDDVEPEQPLQEAESPEKKPKKAHRGRRGGVKHKKGLKKQQERSESRGDSASPDIDDTIPGIKNVGVPPKLEPNVVTLKSNPEDVSGPIIEIGGIEVNQDEQLGMGSNGTIVFAGKFHGRDVAVKRMLTQFWDIATQETQLLLESDHHPNVIRYFAMSRNESFLYIALELCQASLSDVIDKPHMFRELAQAGEMDLPHVLLQIANGLSFLHDLRIVHRDLKPQNILVTMGRDGKPRLLVSDFGLCKKLEGGQSSFGATTAHAAGTSGWRAPELLLDDDAREGSVSMASTHSDSSQLVSSDVMPNRRATRSIDIFSLGLVFFYVLTKGSHPFDCGDRYMREVNIRKGQFNLAPLDVLGDFAYEAKALVETMLRSDPRARPSARDVMAHPFFWSAKERLAFLCDVSDHFELEQRDPPSEALSELEHWAPKVCRGDFLKLLPKEFVDSLGKQRKYTGSKLLDLLRALRNKRFHYGDMSDSLKKMVGPLPDGYLGFWTRRFPNLLIVCCQVIYQVKLQDTDTFREYFKPRTPL</sequence>
<dbReference type="GO" id="GO:0005524">
    <property type="term" value="F:ATP binding"/>
    <property type="evidence" value="ECO:0007669"/>
    <property type="project" value="UniProtKB-UniRule"/>
</dbReference>
<dbReference type="Gene3D" id="2.130.10.10">
    <property type="entry name" value="YVTN repeat-like/Quinoprotein amine dehydrogenase"/>
    <property type="match status" value="1"/>
</dbReference>
<feature type="domain" description="KEN" evidence="23">
    <location>
        <begin position="1081"/>
        <end position="1213"/>
    </location>
</feature>
<name>A0A4V1X9V2_9PEZI</name>
<dbReference type="FunFam" id="1.10.510.10:FF:000572">
    <property type="entry name" value="Serine/threonine-protein kinase/endoribonuclease IRE1"/>
    <property type="match status" value="1"/>
</dbReference>
<dbReference type="SUPFAM" id="SSF56112">
    <property type="entry name" value="Protein kinase-like (PK-like)"/>
    <property type="match status" value="1"/>
</dbReference>
<evidence type="ECO:0000256" key="10">
    <source>
        <dbReference type="ARBA" id="ARBA00022777"/>
    </source>
</evidence>
<evidence type="ECO:0000313" key="25">
    <source>
        <dbReference type="Proteomes" id="UP000293360"/>
    </source>
</evidence>
<evidence type="ECO:0000313" key="24">
    <source>
        <dbReference type="EMBL" id="RYO98092.1"/>
    </source>
</evidence>
<feature type="chain" id="PRO_5021016538" description="non-specific serine/threonine protein kinase" evidence="21">
    <location>
        <begin position="36"/>
        <end position="1217"/>
    </location>
</feature>
<dbReference type="CDD" id="cd09769">
    <property type="entry name" value="Luminal_IRE1"/>
    <property type="match status" value="1"/>
</dbReference>
<dbReference type="Gene3D" id="3.30.200.20">
    <property type="entry name" value="Phosphorylase Kinase, domain 1"/>
    <property type="match status" value="1"/>
</dbReference>
<dbReference type="GO" id="GO:0006397">
    <property type="term" value="P:mRNA processing"/>
    <property type="evidence" value="ECO:0007669"/>
    <property type="project" value="InterPro"/>
</dbReference>
<dbReference type="PANTHER" id="PTHR13954:SF6">
    <property type="entry name" value="NON-SPECIFIC SERINE_THREONINE PROTEIN KINASE"/>
    <property type="match status" value="1"/>
</dbReference>
<feature type="region of interest" description="Disordered" evidence="20">
    <location>
        <begin position="685"/>
        <end position="762"/>
    </location>
</feature>
<dbReference type="GO" id="GO:0004521">
    <property type="term" value="F:RNA endonuclease activity"/>
    <property type="evidence" value="ECO:0007669"/>
    <property type="project" value="InterPro"/>
</dbReference>
<keyword evidence="13" id="KW-0460">Magnesium</keyword>
<dbReference type="GO" id="GO:0051082">
    <property type="term" value="F:unfolded protein binding"/>
    <property type="evidence" value="ECO:0007669"/>
    <property type="project" value="TreeGrafter"/>
</dbReference>
<dbReference type="OrthoDB" id="63989at2759"/>
<feature type="binding site" evidence="19">
    <location>
        <position position="813"/>
    </location>
    <ligand>
        <name>ATP</name>
        <dbReference type="ChEBI" id="CHEBI:30616"/>
    </ligand>
</feature>
<dbReference type="InterPro" id="IPR045133">
    <property type="entry name" value="IRE1/2-like"/>
</dbReference>
<protein>
    <recommendedName>
        <fullName evidence="3">non-specific serine/threonine protein kinase</fullName>
        <ecNumber evidence="3">2.7.11.1</ecNumber>
    </recommendedName>
</protein>
<keyword evidence="10" id="KW-0418">Kinase</keyword>
<evidence type="ECO:0000256" key="12">
    <source>
        <dbReference type="ARBA" id="ARBA00022840"/>
    </source>
</evidence>
<comment type="cofactor">
    <cofactor evidence="1">
        <name>Mg(2+)</name>
        <dbReference type="ChEBI" id="CHEBI:18420"/>
    </cofactor>
</comment>
<feature type="region of interest" description="Disordered" evidence="20">
    <location>
        <begin position="63"/>
        <end position="119"/>
    </location>
</feature>
<keyword evidence="4" id="KW-0723">Serine/threonine-protein kinase</keyword>
<dbReference type="EMBL" id="QJNU01000475">
    <property type="protein sequence ID" value="RYO98092.1"/>
    <property type="molecule type" value="Genomic_DNA"/>
</dbReference>
<organism evidence="24 25">
    <name type="scientific">Monosporascus ibericus</name>
    <dbReference type="NCBI Taxonomy" id="155417"/>
    <lineage>
        <taxon>Eukaryota</taxon>
        <taxon>Fungi</taxon>
        <taxon>Dikarya</taxon>
        <taxon>Ascomycota</taxon>
        <taxon>Pezizomycotina</taxon>
        <taxon>Sordariomycetes</taxon>
        <taxon>Xylariomycetidae</taxon>
        <taxon>Xylariales</taxon>
        <taxon>Xylariales incertae sedis</taxon>
        <taxon>Monosporascus</taxon>
    </lineage>
</organism>
<evidence type="ECO:0000256" key="19">
    <source>
        <dbReference type="PROSITE-ProRule" id="PRU10141"/>
    </source>
</evidence>
<evidence type="ECO:0000256" key="5">
    <source>
        <dbReference type="ARBA" id="ARBA00022679"/>
    </source>
</evidence>
<evidence type="ECO:0000256" key="4">
    <source>
        <dbReference type="ARBA" id="ARBA00022527"/>
    </source>
</evidence>
<feature type="region of interest" description="Disordered" evidence="20">
    <location>
        <begin position="530"/>
        <end position="571"/>
    </location>
</feature>
<evidence type="ECO:0000256" key="20">
    <source>
        <dbReference type="SAM" id="MobiDB-lite"/>
    </source>
</evidence>
<evidence type="ECO:0000256" key="7">
    <source>
        <dbReference type="ARBA" id="ARBA00022723"/>
    </source>
</evidence>